<organism evidence="2 3">
    <name type="scientific">Cylicocyclus nassatus</name>
    <name type="common">Nematode worm</name>
    <dbReference type="NCBI Taxonomy" id="53992"/>
    <lineage>
        <taxon>Eukaryota</taxon>
        <taxon>Metazoa</taxon>
        <taxon>Ecdysozoa</taxon>
        <taxon>Nematoda</taxon>
        <taxon>Chromadorea</taxon>
        <taxon>Rhabditida</taxon>
        <taxon>Rhabditina</taxon>
        <taxon>Rhabditomorpha</taxon>
        <taxon>Strongyloidea</taxon>
        <taxon>Strongylidae</taxon>
        <taxon>Cylicocyclus</taxon>
    </lineage>
</organism>
<evidence type="ECO:0000313" key="3">
    <source>
        <dbReference type="Proteomes" id="UP001176961"/>
    </source>
</evidence>
<proteinExistence type="predicted"/>
<comment type="caution">
    <text evidence="2">The sequence shown here is derived from an EMBL/GenBank/DDBJ whole genome shotgun (WGS) entry which is preliminary data.</text>
</comment>
<keyword evidence="3" id="KW-1185">Reference proteome</keyword>
<feature type="compositionally biased region" description="Polar residues" evidence="1">
    <location>
        <begin position="61"/>
        <end position="70"/>
    </location>
</feature>
<dbReference type="Proteomes" id="UP001176961">
    <property type="component" value="Unassembled WGS sequence"/>
</dbReference>
<feature type="region of interest" description="Disordered" evidence="1">
    <location>
        <begin position="59"/>
        <end position="101"/>
    </location>
</feature>
<gene>
    <name evidence="2" type="ORF">CYNAS_LOCUS14073</name>
</gene>
<name>A0AA36M944_CYLNA</name>
<dbReference type="EMBL" id="CATQJL010000305">
    <property type="protein sequence ID" value="CAJ0602090.1"/>
    <property type="molecule type" value="Genomic_DNA"/>
</dbReference>
<reference evidence="2" key="1">
    <citation type="submission" date="2023-07" db="EMBL/GenBank/DDBJ databases">
        <authorList>
            <consortium name="CYATHOMIX"/>
        </authorList>
    </citation>
    <scope>NUCLEOTIDE SEQUENCE</scope>
    <source>
        <strain evidence="2">N/A</strain>
    </source>
</reference>
<dbReference type="AlphaFoldDB" id="A0AA36M944"/>
<evidence type="ECO:0000256" key="1">
    <source>
        <dbReference type="SAM" id="MobiDB-lite"/>
    </source>
</evidence>
<protein>
    <submittedName>
        <fullName evidence="2">Uncharacterized protein</fullName>
    </submittedName>
</protein>
<sequence>MSFTQMLVQNLENFETSGLFGIKYHSHLLMQTPKTRTRPAMQTLSNVKSRAAPARTELYVSDTSPQQTTPGVDRGRQEAEAGQAGRLSKLEGGVGRLHEFD</sequence>
<accession>A0AA36M944</accession>
<evidence type="ECO:0000313" key="2">
    <source>
        <dbReference type="EMBL" id="CAJ0602090.1"/>
    </source>
</evidence>